<dbReference type="Proteomes" id="UP000178912">
    <property type="component" value="Unassembled WGS sequence"/>
</dbReference>
<name>A0A1E1LI17_9HELO</name>
<sequence length="79" mass="8817">MAEYHEVVSVPCSTQDCGARHMMNSPRFLQWAIRYSEAPGKNDMNDLTSAYGQINVQLDFNIIYFCVGLALATINSNLA</sequence>
<proteinExistence type="predicted"/>
<evidence type="ECO:0000313" key="2">
    <source>
        <dbReference type="Proteomes" id="UP000178912"/>
    </source>
</evidence>
<dbReference type="AlphaFoldDB" id="A0A1E1LI17"/>
<keyword evidence="2" id="KW-1185">Reference proteome</keyword>
<dbReference type="EMBL" id="FJUX01000124">
    <property type="protein sequence ID" value="CZT10180.1"/>
    <property type="molecule type" value="Genomic_DNA"/>
</dbReference>
<evidence type="ECO:0000313" key="1">
    <source>
        <dbReference type="EMBL" id="CZT10180.1"/>
    </source>
</evidence>
<reference evidence="2" key="1">
    <citation type="submission" date="2016-03" db="EMBL/GenBank/DDBJ databases">
        <authorList>
            <person name="Guldener U."/>
        </authorList>
    </citation>
    <scope>NUCLEOTIDE SEQUENCE [LARGE SCALE GENOMIC DNA]</scope>
    <source>
        <strain evidence="2">04CH-RAC-A.6.1</strain>
    </source>
</reference>
<accession>A0A1E1LI17</accession>
<organism evidence="1 2">
    <name type="scientific">Rhynchosporium agropyri</name>
    <dbReference type="NCBI Taxonomy" id="914238"/>
    <lineage>
        <taxon>Eukaryota</taxon>
        <taxon>Fungi</taxon>
        <taxon>Dikarya</taxon>
        <taxon>Ascomycota</taxon>
        <taxon>Pezizomycotina</taxon>
        <taxon>Leotiomycetes</taxon>
        <taxon>Helotiales</taxon>
        <taxon>Ploettnerulaceae</taxon>
        <taxon>Rhynchosporium</taxon>
    </lineage>
</organism>
<protein>
    <submittedName>
        <fullName evidence="1">Uncharacterized protein</fullName>
    </submittedName>
</protein>
<gene>
    <name evidence="1" type="ORF">RAG0_14725</name>
</gene>